<dbReference type="PANTHER" id="PTHR33745">
    <property type="entry name" value="RSBT ANTAGONIST PROTEIN RSBS-RELATED"/>
    <property type="match status" value="1"/>
</dbReference>
<organism evidence="2 3">
    <name type="scientific">Virgibacillus tibetensis</name>
    <dbReference type="NCBI Taxonomy" id="3042313"/>
    <lineage>
        <taxon>Bacteria</taxon>
        <taxon>Bacillati</taxon>
        <taxon>Bacillota</taxon>
        <taxon>Bacilli</taxon>
        <taxon>Bacillales</taxon>
        <taxon>Bacillaceae</taxon>
        <taxon>Virgibacillus</taxon>
    </lineage>
</organism>
<dbReference type="InterPro" id="IPR051932">
    <property type="entry name" value="Bact_StressResp_Reg"/>
</dbReference>
<evidence type="ECO:0000313" key="2">
    <source>
        <dbReference type="EMBL" id="MEC5423815.1"/>
    </source>
</evidence>
<accession>A0ABU6KF69</accession>
<dbReference type="InterPro" id="IPR036513">
    <property type="entry name" value="STAS_dom_sf"/>
</dbReference>
<dbReference type="RefSeq" id="WP_327607379.1">
    <property type="nucleotide sequence ID" value="NZ_JARZFX010000003.1"/>
</dbReference>
<dbReference type="InterPro" id="IPR002645">
    <property type="entry name" value="STAS_dom"/>
</dbReference>
<reference evidence="2 3" key="1">
    <citation type="journal article" date="2024" name="Int. J. Syst. Evol. Microbiol.">
        <title>Virgibacillus tibetensis sp. nov., isolated from salt lake on the Tibetan Plateau of China.</title>
        <authorList>
            <person name="Phurbu D."/>
            <person name="Liu Z.-X."/>
            <person name="Wang R."/>
            <person name="Zheng Y.-Y."/>
            <person name="Liu H.-C."/>
            <person name="Zhou Y.-G."/>
            <person name="Yu Y.-J."/>
            <person name="Li A.-H."/>
        </authorList>
    </citation>
    <scope>NUCLEOTIDE SEQUENCE [LARGE SCALE GENOMIC DNA]</scope>
    <source>
        <strain evidence="2 3">C22-A2</strain>
    </source>
</reference>
<dbReference type="SUPFAM" id="SSF52091">
    <property type="entry name" value="SpoIIaa-like"/>
    <property type="match status" value="1"/>
</dbReference>
<dbReference type="Pfam" id="PF01740">
    <property type="entry name" value="STAS"/>
    <property type="match status" value="1"/>
</dbReference>
<dbReference type="PANTHER" id="PTHR33745:SF8">
    <property type="entry name" value="BLUE-LIGHT PHOTORECEPTOR"/>
    <property type="match status" value="1"/>
</dbReference>
<dbReference type="Gene3D" id="3.30.750.24">
    <property type="entry name" value="STAS domain"/>
    <property type="match status" value="1"/>
</dbReference>
<dbReference type="PROSITE" id="PS50801">
    <property type="entry name" value="STAS"/>
    <property type="match status" value="1"/>
</dbReference>
<evidence type="ECO:0000313" key="3">
    <source>
        <dbReference type="Proteomes" id="UP001335737"/>
    </source>
</evidence>
<proteinExistence type="predicted"/>
<gene>
    <name evidence="2" type="ORF">QGM71_09960</name>
</gene>
<dbReference type="EMBL" id="JARZFX010000003">
    <property type="protein sequence ID" value="MEC5423815.1"/>
    <property type="molecule type" value="Genomic_DNA"/>
</dbReference>
<evidence type="ECO:0000259" key="1">
    <source>
        <dbReference type="PROSITE" id="PS50801"/>
    </source>
</evidence>
<dbReference type="CDD" id="cd07041">
    <property type="entry name" value="STAS_RsbR_RsbS_like"/>
    <property type="match status" value="1"/>
</dbReference>
<sequence>MTTFSTFSRYIDDNAEHLATEVVEAVLHRMKLDIPAQEEEQARIMYVEFLRYLGGSLTEEAKDVIPSALIDWSKKNSEMQASSGRDILEIVVRYPPTREIFNELITGISIDLNLSVKENAYILKRINKMLDISLTETIYSYKLLSDQFKEDTQKELLKLSAPVVPIKDGIVVVPLIGYMDTSHIEHIITNVVAIIAELEVEHVIADFSGALTINMEIAESLDQIRKVLLLMGIHVVITGLRPEIVSTVVNSGIDFSTLKSYATVKQAINNLT</sequence>
<protein>
    <submittedName>
        <fullName evidence="2">STAS domain-containing protein</fullName>
    </submittedName>
</protein>
<comment type="caution">
    <text evidence="2">The sequence shown here is derived from an EMBL/GenBank/DDBJ whole genome shotgun (WGS) entry which is preliminary data.</text>
</comment>
<feature type="domain" description="STAS" evidence="1">
    <location>
        <begin position="160"/>
        <end position="271"/>
    </location>
</feature>
<name>A0ABU6KF69_9BACI</name>
<keyword evidence="3" id="KW-1185">Reference proteome</keyword>
<dbReference type="Proteomes" id="UP001335737">
    <property type="component" value="Unassembled WGS sequence"/>
</dbReference>